<feature type="transmembrane region" description="Helical" evidence="8">
    <location>
        <begin position="334"/>
        <end position="352"/>
    </location>
</feature>
<dbReference type="PANTHER" id="PTHR30250:SF10">
    <property type="entry name" value="LIPOPOLYSACCHARIDE BIOSYNTHESIS PROTEIN WZXC"/>
    <property type="match status" value="1"/>
</dbReference>
<feature type="transmembrane region" description="Helical" evidence="8">
    <location>
        <begin position="121"/>
        <end position="143"/>
    </location>
</feature>
<dbReference type="EMBL" id="JACCBD010000001">
    <property type="protein sequence ID" value="NYD25212.1"/>
    <property type="molecule type" value="Genomic_DNA"/>
</dbReference>
<feature type="transmembrane region" description="Helical" evidence="8">
    <location>
        <begin position="86"/>
        <end position="109"/>
    </location>
</feature>
<comment type="caution">
    <text evidence="9">The sequence shown here is derived from an EMBL/GenBank/DDBJ whole genome shotgun (WGS) entry which is preliminary data.</text>
</comment>
<feature type="transmembrane region" description="Helical" evidence="8">
    <location>
        <begin position="180"/>
        <end position="201"/>
    </location>
</feature>
<evidence type="ECO:0000256" key="1">
    <source>
        <dbReference type="ARBA" id="ARBA00004651"/>
    </source>
</evidence>
<evidence type="ECO:0000256" key="3">
    <source>
        <dbReference type="ARBA" id="ARBA00022475"/>
    </source>
</evidence>
<sequence length="511" mass="53174">MRTLESSAELGRAALRGGLVTAGSTALRFLMQFGTVVVVARILGPAEYGFAAVMLVFVTLAEVLRGSGLATAVLQRTDLNPQIASRVHYISACISAVIATLFLVLVAPLGQALSEPRLPRYAPLIAAVLLLAGMTAVPQALLARSLRFTLIAGVELLASATGCATAIALATAGFGAGSLAWQAATVALFTFIGMQCLGGWWPGRPSSRASSSPYVRFGLNMAATQTTRYLSQNLDRVLLSATSGALATGLYSQAMQLVQLPLGQLSAPLQRVVLPILSRLVHDPKDYAAFFRRALHVFVLALWPTMAILVVVAPDLVSLVFGSAWRGSGDTMRLLSGIGFAAPLVFGTSWVLVSNGRVSAQTKLVLAVALATIVAIIMGAKHGATGVALAVSISAVVGVAPALLLAVRNSSLCYSDVFTPLIWPSVIAATAGATTAVTQFFGLPPTTLLALSISVGLGTTALMCALIRPVRSELLSWRPALRGRSPREATTPAADPTRTTPTPSPQQEVSP</sequence>
<evidence type="ECO:0000313" key="9">
    <source>
        <dbReference type="EMBL" id="NYD25212.1"/>
    </source>
</evidence>
<proteinExistence type="inferred from homology"/>
<feature type="transmembrane region" description="Helical" evidence="8">
    <location>
        <begin position="447"/>
        <end position="467"/>
    </location>
</feature>
<dbReference type="CDD" id="cd13127">
    <property type="entry name" value="MATE_tuaB_like"/>
    <property type="match status" value="1"/>
</dbReference>
<reference evidence="9 10" key="1">
    <citation type="submission" date="2020-07" db="EMBL/GenBank/DDBJ databases">
        <title>Sequencing the genomes of 1000 actinobacteria strains.</title>
        <authorList>
            <person name="Klenk H.-P."/>
        </authorList>
    </citation>
    <scope>NUCLEOTIDE SEQUENCE [LARGE SCALE GENOMIC DNA]</scope>
    <source>
        <strain evidence="9 10">DSM 17380</strain>
    </source>
</reference>
<gene>
    <name evidence="9" type="ORF">BJ960_000015</name>
</gene>
<dbReference type="AlphaFoldDB" id="A0A852RET9"/>
<comment type="subcellular location">
    <subcellularLocation>
        <location evidence="1">Cell membrane</location>
        <topology evidence="1">Multi-pass membrane protein</topology>
    </subcellularLocation>
</comment>
<evidence type="ECO:0000313" key="10">
    <source>
        <dbReference type="Proteomes" id="UP000586095"/>
    </source>
</evidence>
<dbReference type="Proteomes" id="UP000586095">
    <property type="component" value="Unassembled WGS sequence"/>
</dbReference>
<dbReference type="GO" id="GO:0005886">
    <property type="term" value="C:plasma membrane"/>
    <property type="evidence" value="ECO:0007669"/>
    <property type="project" value="UniProtKB-SubCell"/>
</dbReference>
<keyword evidence="3" id="KW-1003">Cell membrane</keyword>
<dbReference type="Pfam" id="PF13440">
    <property type="entry name" value="Polysacc_synt_3"/>
    <property type="match status" value="1"/>
</dbReference>
<feature type="transmembrane region" description="Helical" evidence="8">
    <location>
        <begin position="150"/>
        <end position="174"/>
    </location>
</feature>
<comment type="similarity">
    <text evidence="2">Belongs to the polysaccharide synthase family.</text>
</comment>
<feature type="transmembrane region" description="Helical" evidence="8">
    <location>
        <begin position="386"/>
        <end position="406"/>
    </location>
</feature>
<feature type="compositionally biased region" description="Low complexity" evidence="7">
    <location>
        <begin position="488"/>
        <end position="501"/>
    </location>
</feature>
<name>A0A852RET9_9MICO</name>
<evidence type="ECO:0000256" key="2">
    <source>
        <dbReference type="ARBA" id="ARBA00007430"/>
    </source>
</evidence>
<evidence type="ECO:0000256" key="4">
    <source>
        <dbReference type="ARBA" id="ARBA00022692"/>
    </source>
</evidence>
<dbReference type="RefSeq" id="WP_185985755.1">
    <property type="nucleotide sequence ID" value="NZ_BAAALZ010000004.1"/>
</dbReference>
<evidence type="ECO:0000256" key="7">
    <source>
        <dbReference type="SAM" id="MobiDB-lite"/>
    </source>
</evidence>
<feature type="transmembrane region" description="Helical" evidence="8">
    <location>
        <begin position="418"/>
        <end position="441"/>
    </location>
</feature>
<feature type="transmembrane region" description="Helical" evidence="8">
    <location>
        <begin position="20"/>
        <end position="43"/>
    </location>
</feature>
<keyword evidence="10" id="KW-1185">Reference proteome</keyword>
<evidence type="ECO:0000256" key="5">
    <source>
        <dbReference type="ARBA" id="ARBA00022989"/>
    </source>
</evidence>
<organism evidence="9 10">
    <name type="scientific">Leucobacter aridicollis</name>
    <dbReference type="NCBI Taxonomy" id="283878"/>
    <lineage>
        <taxon>Bacteria</taxon>
        <taxon>Bacillati</taxon>
        <taxon>Actinomycetota</taxon>
        <taxon>Actinomycetes</taxon>
        <taxon>Micrococcales</taxon>
        <taxon>Microbacteriaceae</taxon>
        <taxon>Leucobacter</taxon>
    </lineage>
</organism>
<feature type="transmembrane region" description="Helical" evidence="8">
    <location>
        <begin position="364"/>
        <end position="380"/>
    </location>
</feature>
<keyword evidence="6 8" id="KW-0472">Membrane</keyword>
<dbReference type="InterPro" id="IPR050833">
    <property type="entry name" value="Poly_Biosynth_Transport"/>
</dbReference>
<evidence type="ECO:0000256" key="6">
    <source>
        <dbReference type="ARBA" id="ARBA00023136"/>
    </source>
</evidence>
<protein>
    <submittedName>
        <fullName evidence="9">PST family polysaccharide transporter</fullName>
    </submittedName>
</protein>
<feature type="transmembrane region" description="Helical" evidence="8">
    <location>
        <begin position="49"/>
        <end position="74"/>
    </location>
</feature>
<feature type="transmembrane region" description="Helical" evidence="8">
    <location>
        <begin position="294"/>
        <end position="314"/>
    </location>
</feature>
<keyword evidence="4 8" id="KW-0812">Transmembrane</keyword>
<accession>A0A852RET9</accession>
<feature type="region of interest" description="Disordered" evidence="7">
    <location>
        <begin position="481"/>
        <end position="511"/>
    </location>
</feature>
<dbReference type="PANTHER" id="PTHR30250">
    <property type="entry name" value="PST FAMILY PREDICTED COLANIC ACID TRANSPORTER"/>
    <property type="match status" value="1"/>
</dbReference>
<evidence type="ECO:0000256" key="8">
    <source>
        <dbReference type="SAM" id="Phobius"/>
    </source>
</evidence>
<keyword evidence="5 8" id="KW-1133">Transmembrane helix</keyword>